<protein>
    <submittedName>
        <fullName evidence="1">Uncharacterized protein</fullName>
    </submittedName>
</protein>
<accession>A0A6C0LXN5</accession>
<proteinExistence type="predicted"/>
<organism evidence="1">
    <name type="scientific">viral metagenome</name>
    <dbReference type="NCBI Taxonomy" id="1070528"/>
    <lineage>
        <taxon>unclassified sequences</taxon>
        <taxon>metagenomes</taxon>
        <taxon>organismal metagenomes</taxon>
    </lineage>
</organism>
<reference evidence="1" key="1">
    <citation type="journal article" date="2020" name="Nature">
        <title>Giant virus diversity and host interactions through global metagenomics.</title>
        <authorList>
            <person name="Schulz F."/>
            <person name="Roux S."/>
            <person name="Paez-Espino D."/>
            <person name="Jungbluth S."/>
            <person name="Walsh D.A."/>
            <person name="Denef V.J."/>
            <person name="McMahon K.D."/>
            <person name="Konstantinidis K.T."/>
            <person name="Eloe-Fadrosh E.A."/>
            <person name="Kyrpides N.C."/>
            <person name="Woyke T."/>
        </authorList>
    </citation>
    <scope>NUCLEOTIDE SEQUENCE</scope>
    <source>
        <strain evidence="1">GVMAG-S-1017244-22</strain>
    </source>
</reference>
<dbReference type="EMBL" id="MN740580">
    <property type="protein sequence ID" value="QHU34795.1"/>
    <property type="molecule type" value="Genomic_DNA"/>
</dbReference>
<evidence type="ECO:0000313" key="1">
    <source>
        <dbReference type="EMBL" id="QHU34795.1"/>
    </source>
</evidence>
<name>A0A6C0LXN5_9ZZZZ</name>
<sequence>MKKSTTITYNIETCGGVSISELEYKDYDKNLEGEENLLYYKVKKVNNVSDNEKIKTIGNIDEIGELNETFNKICKLENKIDETIGISSNNKEWKIHEYKNHKLDKEYKQGYETINFDINYDILQKNEKKNYIKDNK</sequence>
<dbReference type="AlphaFoldDB" id="A0A6C0LXN5"/>